<dbReference type="NCBIfam" id="TIGR01726">
    <property type="entry name" value="HEQRo_perm_3TM"/>
    <property type="match status" value="1"/>
</dbReference>
<keyword evidence="7" id="KW-0732">Signal</keyword>
<keyword evidence="10 11" id="KW-0472">Membrane</keyword>
<reference evidence="13 14" key="1">
    <citation type="submission" date="2017-01" db="EMBL/GenBank/DDBJ databases">
        <authorList>
            <person name="Mah S.A."/>
            <person name="Swanson W.J."/>
            <person name="Moy G.W."/>
            <person name="Vacquier V.D."/>
        </authorList>
    </citation>
    <scope>NUCLEOTIDE SEQUENCE [LARGE SCALE GENOMIC DNA]</scope>
    <source>
        <strain evidence="13 14">CPCC 203464</strain>
    </source>
</reference>
<protein>
    <submittedName>
        <fullName evidence="13">Amino acid ABC transporter substrate-binding protein, PAAT family /amino acid ABC transporter membrane protein, PAAT family</fullName>
    </submittedName>
</protein>
<keyword evidence="5" id="KW-1003">Cell membrane</keyword>
<dbReference type="PROSITE" id="PS50928">
    <property type="entry name" value="ABC_TM1"/>
    <property type="match status" value="1"/>
</dbReference>
<evidence type="ECO:0000256" key="1">
    <source>
        <dbReference type="ARBA" id="ARBA00004651"/>
    </source>
</evidence>
<dbReference type="Gene3D" id="3.40.190.10">
    <property type="entry name" value="Periplasmic binding protein-like II"/>
    <property type="match status" value="2"/>
</dbReference>
<dbReference type="SUPFAM" id="SSF53850">
    <property type="entry name" value="Periplasmic binding protein-like II"/>
    <property type="match status" value="1"/>
</dbReference>
<organism evidence="13 14">
    <name type="scientific">Williamsia sterculiae</name>
    <dbReference type="NCBI Taxonomy" id="1344003"/>
    <lineage>
        <taxon>Bacteria</taxon>
        <taxon>Bacillati</taxon>
        <taxon>Actinomycetota</taxon>
        <taxon>Actinomycetes</taxon>
        <taxon>Mycobacteriales</taxon>
        <taxon>Nocardiaceae</taxon>
        <taxon>Williamsia</taxon>
    </lineage>
</organism>
<dbReference type="GO" id="GO:0015184">
    <property type="term" value="F:L-cystine transmembrane transporter activity"/>
    <property type="evidence" value="ECO:0007669"/>
    <property type="project" value="TreeGrafter"/>
</dbReference>
<dbReference type="FunFam" id="1.10.3720.10:FF:000009">
    <property type="entry name" value="Amino acid ABC transporter permease"/>
    <property type="match status" value="1"/>
</dbReference>
<dbReference type="CDD" id="cd13711">
    <property type="entry name" value="PBP2_Ngo0372_TcyA"/>
    <property type="match status" value="1"/>
</dbReference>
<dbReference type="Gene3D" id="1.10.3720.10">
    <property type="entry name" value="MetI-like"/>
    <property type="match status" value="1"/>
</dbReference>
<dbReference type="InterPro" id="IPR018313">
    <property type="entry name" value="SBP_3_CS"/>
</dbReference>
<comment type="similarity">
    <text evidence="3">Belongs to the bacterial solute-binding protein 3 family.</text>
</comment>
<comment type="subcellular location">
    <subcellularLocation>
        <location evidence="1 11">Cell membrane</location>
        <topology evidence="1 11">Multi-pass membrane protein</topology>
    </subcellularLocation>
</comment>
<feature type="transmembrane region" description="Helical" evidence="11">
    <location>
        <begin position="32"/>
        <end position="50"/>
    </location>
</feature>
<proteinExistence type="inferred from homology"/>
<dbReference type="PROSITE" id="PS01039">
    <property type="entry name" value="SBP_BACTERIAL_3"/>
    <property type="match status" value="1"/>
</dbReference>
<dbReference type="Pfam" id="PF00497">
    <property type="entry name" value="SBP_bac_3"/>
    <property type="match status" value="1"/>
</dbReference>
<evidence type="ECO:0000256" key="9">
    <source>
        <dbReference type="ARBA" id="ARBA00022989"/>
    </source>
</evidence>
<dbReference type="InterPro" id="IPR001638">
    <property type="entry name" value="Solute-binding_3/MltF_N"/>
</dbReference>
<comment type="similarity">
    <text evidence="2 11">Belongs to the binding-protein-dependent transport system permease family.</text>
</comment>
<dbReference type="InterPro" id="IPR043429">
    <property type="entry name" value="ArtM/GltK/GlnP/TcyL/YhdX-like"/>
</dbReference>
<evidence type="ECO:0000256" key="8">
    <source>
        <dbReference type="ARBA" id="ARBA00022970"/>
    </source>
</evidence>
<feature type="transmembrane region" description="Helical" evidence="11">
    <location>
        <begin position="311"/>
        <end position="331"/>
    </location>
</feature>
<dbReference type="SUPFAM" id="SSF161098">
    <property type="entry name" value="MetI-like"/>
    <property type="match status" value="1"/>
</dbReference>
<gene>
    <name evidence="13" type="ORF">SAMN05445060_3193</name>
</gene>
<keyword evidence="6 11" id="KW-0812">Transmembrane</keyword>
<evidence type="ECO:0000256" key="4">
    <source>
        <dbReference type="ARBA" id="ARBA00022448"/>
    </source>
</evidence>
<keyword evidence="8" id="KW-0029">Amino-acid transport</keyword>
<accession>A0A1N7GWX7</accession>
<evidence type="ECO:0000256" key="7">
    <source>
        <dbReference type="ARBA" id="ARBA00022729"/>
    </source>
</evidence>
<dbReference type="PANTHER" id="PTHR30614">
    <property type="entry name" value="MEMBRANE COMPONENT OF AMINO ACID ABC TRANSPORTER"/>
    <property type="match status" value="1"/>
</dbReference>
<keyword evidence="14" id="KW-1185">Reference proteome</keyword>
<evidence type="ECO:0000256" key="2">
    <source>
        <dbReference type="ARBA" id="ARBA00009306"/>
    </source>
</evidence>
<dbReference type="AlphaFoldDB" id="A0A1N7GWX7"/>
<dbReference type="InterPro" id="IPR035906">
    <property type="entry name" value="MetI-like_sf"/>
</dbReference>
<evidence type="ECO:0000256" key="11">
    <source>
        <dbReference type="RuleBase" id="RU363032"/>
    </source>
</evidence>
<dbReference type="Proteomes" id="UP000186218">
    <property type="component" value="Unassembled WGS sequence"/>
</dbReference>
<dbReference type="CDD" id="cd06261">
    <property type="entry name" value="TM_PBP2"/>
    <property type="match status" value="1"/>
</dbReference>
<keyword evidence="4 11" id="KW-0813">Transport</keyword>
<dbReference type="STRING" id="1344003.SAMN05445060_3193"/>
<dbReference type="GO" id="GO:0043190">
    <property type="term" value="C:ATP-binding cassette (ABC) transporter complex"/>
    <property type="evidence" value="ECO:0007669"/>
    <property type="project" value="InterPro"/>
</dbReference>
<dbReference type="EMBL" id="FTNT01000010">
    <property type="protein sequence ID" value="SIS17040.1"/>
    <property type="molecule type" value="Genomic_DNA"/>
</dbReference>
<evidence type="ECO:0000313" key="14">
    <source>
        <dbReference type="Proteomes" id="UP000186218"/>
    </source>
</evidence>
<dbReference type="InterPro" id="IPR010065">
    <property type="entry name" value="AA_ABC_transptr_permease_3TM"/>
</dbReference>
<feature type="transmembrane region" description="Helical" evidence="11">
    <location>
        <begin position="471"/>
        <end position="494"/>
    </location>
</feature>
<keyword evidence="9 11" id="KW-1133">Transmembrane helix</keyword>
<dbReference type="Pfam" id="PF00528">
    <property type="entry name" value="BPD_transp_1"/>
    <property type="match status" value="1"/>
</dbReference>
<evidence type="ECO:0000256" key="10">
    <source>
        <dbReference type="ARBA" id="ARBA00023136"/>
    </source>
</evidence>
<feature type="domain" description="ABC transmembrane type-1" evidence="12">
    <location>
        <begin position="307"/>
        <end position="495"/>
    </location>
</feature>
<evidence type="ECO:0000313" key="13">
    <source>
        <dbReference type="EMBL" id="SIS17040.1"/>
    </source>
</evidence>
<dbReference type="PANTHER" id="PTHR30614:SF0">
    <property type="entry name" value="L-CYSTINE TRANSPORT SYSTEM PERMEASE PROTEIN TCYL"/>
    <property type="match status" value="1"/>
</dbReference>
<evidence type="ECO:0000256" key="6">
    <source>
        <dbReference type="ARBA" id="ARBA00022692"/>
    </source>
</evidence>
<evidence type="ECO:0000256" key="3">
    <source>
        <dbReference type="ARBA" id="ARBA00010333"/>
    </source>
</evidence>
<dbReference type="SMART" id="SM00062">
    <property type="entry name" value="PBPb"/>
    <property type="match status" value="1"/>
</dbReference>
<evidence type="ECO:0000256" key="5">
    <source>
        <dbReference type="ARBA" id="ARBA00022475"/>
    </source>
</evidence>
<evidence type="ECO:0000259" key="12">
    <source>
        <dbReference type="PROSITE" id="PS50928"/>
    </source>
</evidence>
<dbReference type="InterPro" id="IPR000515">
    <property type="entry name" value="MetI-like"/>
</dbReference>
<feature type="transmembrane region" description="Helical" evidence="11">
    <location>
        <begin position="343"/>
        <end position="366"/>
    </location>
</feature>
<name>A0A1N7GWX7_9NOCA</name>
<sequence length="508" mass="54817">MRLGAYVASSLVIAHVGPVGWLTDRMQRVPTIVLRMLMVVGIVVGLLTMGQPTVGAAPQVPTGQPGVLRVGTEGTYSPFTYHDDNGTLTGYDVDIITAVAKKLNLRVEFVETPFDSIFPALEANRFDIVANQISYTDVRAAKYDLSQSYVQSRGVIVTRSDDDSVHNVNDLKGKTAAQSLTSNWADVARDAGAQVESVEGFNQAITLLADNRVQTTVNDELTVKNYLASSGNKNVKVAAQTPDVSNQVFAMRKNSGLLPAVNQAVSELRADGTLAATYDKYFNAKPIAPSTWDVVGRNLLPMLGATLKGTIPLTAISFVVGLVIALVIALMRMSANPVASRFARLYISIIRGTPLLVQLFFIFFALPELGIVVNPFPSAVVAFSLNVGGYAAEIIRSAIQSLPKGQWEAASTIGMDYRTTLRRVILPQASRTAVPGLSNTLISLVKDTSLASGIQVAELFRKSQEAAAPTFQFLALYGVAAVIYWVICLVLSFAQDRLETRLNRFVAR</sequence>